<dbReference type="AlphaFoldDB" id="A0A9P0F5F5"/>
<gene>
    <name evidence="1" type="ORF">BEMITA_LOCUS11229</name>
</gene>
<name>A0A9P0F5F5_BEMTA</name>
<keyword evidence="2" id="KW-1185">Reference proteome</keyword>
<protein>
    <submittedName>
        <fullName evidence="1">Uncharacterized protein</fullName>
    </submittedName>
</protein>
<dbReference type="EMBL" id="OU963868">
    <property type="protein sequence ID" value="CAH0392754.1"/>
    <property type="molecule type" value="Genomic_DNA"/>
</dbReference>
<evidence type="ECO:0000313" key="2">
    <source>
        <dbReference type="Proteomes" id="UP001152759"/>
    </source>
</evidence>
<reference evidence="1" key="1">
    <citation type="submission" date="2021-12" db="EMBL/GenBank/DDBJ databases">
        <authorList>
            <person name="King R."/>
        </authorList>
    </citation>
    <scope>NUCLEOTIDE SEQUENCE</scope>
</reference>
<proteinExistence type="predicted"/>
<evidence type="ECO:0000313" key="1">
    <source>
        <dbReference type="EMBL" id="CAH0392754.1"/>
    </source>
</evidence>
<sequence length="130" mass="15301">MDLEQWNYMFRAEHQSCTGNGRSGSGSDPTWTWSSGTTRFDPNIKVIPETEDRVLDQIPHGPGAMELHVSIRTSKFYRKRKIGFWIRFHMDLEQWNYTFRSEISKLYTRTRCDLIGAGYFLFLIRILTVS</sequence>
<dbReference type="Proteomes" id="UP001152759">
    <property type="component" value="Chromosome 7"/>
</dbReference>
<organism evidence="1 2">
    <name type="scientific">Bemisia tabaci</name>
    <name type="common">Sweetpotato whitefly</name>
    <name type="synonym">Aleurodes tabaci</name>
    <dbReference type="NCBI Taxonomy" id="7038"/>
    <lineage>
        <taxon>Eukaryota</taxon>
        <taxon>Metazoa</taxon>
        <taxon>Ecdysozoa</taxon>
        <taxon>Arthropoda</taxon>
        <taxon>Hexapoda</taxon>
        <taxon>Insecta</taxon>
        <taxon>Pterygota</taxon>
        <taxon>Neoptera</taxon>
        <taxon>Paraneoptera</taxon>
        <taxon>Hemiptera</taxon>
        <taxon>Sternorrhyncha</taxon>
        <taxon>Aleyrodoidea</taxon>
        <taxon>Aleyrodidae</taxon>
        <taxon>Aleyrodinae</taxon>
        <taxon>Bemisia</taxon>
    </lineage>
</organism>
<accession>A0A9P0F5F5</accession>